<evidence type="ECO:0000256" key="1">
    <source>
        <dbReference type="SAM" id="Phobius"/>
    </source>
</evidence>
<evidence type="ECO:0000313" key="3">
    <source>
        <dbReference type="Proteomes" id="UP000282674"/>
    </source>
</evidence>
<evidence type="ECO:0008006" key="4">
    <source>
        <dbReference type="Google" id="ProtNLM"/>
    </source>
</evidence>
<keyword evidence="1" id="KW-0812">Transmembrane</keyword>
<dbReference type="InterPro" id="IPR050445">
    <property type="entry name" value="Bact_polysacc_biosynth/exp"/>
</dbReference>
<dbReference type="Proteomes" id="UP000282674">
    <property type="component" value="Unassembled WGS sequence"/>
</dbReference>
<protein>
    <recommendedName>
        <fullName evidence="4">Polysaccharide chain length determinant N-terminal domain-containing protein</fullName>
    </recommendedName>
</protein>
<sequence length="282" mass="28876">MEIDEVAARVIRTYWALLLVATVVPLVAVFLVMSGRTPPAAAQARIVVPGGAAAGAAGDNGVSAAVSTAKAFATGHDLLAKVIKDGRLDRDPDKVAKQIGVKGLGTSAVVELTVKDQDPDVALKLAQSVSAATVDGINTSNQSAIQSQLNQVGQQITALERQQATAAPGPATDRILTQLTDLRTSRSDLRSQLVTTGTASIAQPAIEAPKTDPTVMMTVVAGLGGLVLGILAAVVAEMARPTVPGQRRVARRLDVPLLGLAGGSPAETAALGRRVRLAARKA</sequence>
<dbReference type="RefSeq" id="WP_147481432.1">
    <property type="nucleotide sequence ID" value="NZ_RFFG01000012.1"/>
</dbReference>
<reference evidence="2 3" key="1">
    <citation type="submission" date="2018-10" db="EMBL/GenBank/DDBJ databases">
        <title>Isolation from soil.</title>
        <authorList>
            <person name="Hu J."/>
        </authorList>
    </citation>
    <scope>NUCLEOTIDE SEQUENCE [LARGE SCALE GENOMIC DNA]</scope>
    <source>
        <strain evidence="2 3">NEAU-Ht49</strain>
    </source>
</reference>
<keyword evidence="3" id="KW-1185">Reference proteome</keyword>
<feature type="transmembrane region" description="Helical" evidence="1">
    <location>
        <begin position="12"/>
        <end position="33"/>
    </location>
</feature>
<feature type="non-terminal residue" evidence="2">
    <location>
        <position position="282"/>
    </location>
</feature>
<organism evidence="2 3">
    <name type="scientific">Actinomadura harenae</name>
    <dbReference type="NCBI Taxonomy" id="2483351"/>
    <lineage>
        <taxon>Bacteria</taxon>
        <taxon>Bacillati</taxon>
        <taxon>Actinomycetota</taxon>
        <taxon>Actinomycetes</taxon>
        <taxon>Streptosporangiales</taxon>
        <taxon>Thermomonosporaceae</taxon>
        <taxon>Actinomadura</taxon>
    </lineage>
</organism>
<comment type="caution">
    <text evidence="2">The sequence shown here is derived from an EMBL/GenBank/DDBJ whole genome shotgun (WGS) entry which is preliminary data.</text>
</comment>
<proteinExistence type="predicted"/>
<gene>
    <name evidence="2" type="ORF">EBO15_09370</name>
</gene>
<accession>A0A3M2M9N2</accession>
<evidence type="ECO:0000313" key="2">
    <source>
        <dbReference type="EMBL" id="RMI45780.1"/>
    </source>
</evidence>
<keyword evidence="1" id="KW-0472">Membrane</keyword>
<dbReference type="EMBL" id="RFFG01000012">
    <property type="protein sequence ID" value="RMI45780.1"/>
    <property type="molecule type" value="Genomic_DNA"/>
</dbReference>
<feature type="transmembrane region" description="Helical" evidence="1">
    <location>
        <begin position="215"/>
        <end position="239"/>
    </location>
</feature>
<keyword evidence="1" id="KW-1133">Transmembrane helix</keyword>
<dbReference type="PANTHER" id="PTHR32309:SF31">
    <property type="entry name" value="CAPSULAR EXOPOLYSACCHARIDE FAMILY"/>
    <property type="match status" value="1"/>
</dbReference>
<name>A0A3M2M9N2_9ACTN</name>
<dbReference type="PANTHER" id="PTHR32309">
    <property type="entry name" value="TYROSINE-PROTEIN KINASE"/>
    <property type="match status" value="1"/>
</dbReference>
<dbReference type="AlphaFoldDB" id="A0A3M2M9N2"/>
<dbReference type="OrthoDB" id="3450309at2"/>